<keyword evidence="3 7" id="KW-0808">Transferase</keyword>
<evidence type="ECO:0000259" key="6">
    <source>
        <dbReference type="Pfam" id="PF13720"/>
    </source>
</evidence>
<evidence type="ECO:0000256" key="2">
    <source>
        <dbReference type="ARBA" id="ARBA00022556"/>
    </source>
</evidence>
<dbReference type="InterPro" id="IPR037157">
    <property type="entry name" value="Acetyltransf_C_sf"/>
</dbReference>
<evidence type="ECO:0000256" key="3">
    <source>
        <dbReference type="ARBA" id="ARBA00022679"/>
    </source>
</evidence>
<dbReference type="PIRSF" id="PIRSF000456">
    <property type="entry name" value="UDP-GlcNAc_acltr"/>
    <property type="match status" value="1"/>
</dbReference>
<dbReference type="Proteomes" id="UP000252147">
    <property type="component" value="Unassembled WGS sequence"/>
</dbReference>
<dbReference type="Gene3D" id="1.20.1180.10">
    <property type="entry name" value="Udp N-acetylglucosamine O-acyltransferase, C-terminal domain"/>
    <property type="match status" value="1"/>
</dbReference>
<proteinExistence type="predicted"/>
<evidence type="ECO:0000256" key="4">
    <source>
        <dbReference type="ARBA" id="ARBA00023098"/>
    </source>
</evidence>
<dbReference type="InterPro" id="IPR029098">
    <property type="entry name" value="Acetyltransf_C"/>
</dbReference>
<evidence type="ECO:0000313" key="8">
    <source>
        <dbReference type="Proteomes" id="UP000252147"/>
    </source>
</evidence>
<dbReference type="PANTHER" id="PTHR43480:SF1">
    <property type="entry name" value="ACYL-[ACYL-CARRIER-PROTEIN]--UDP-N-ACETYLGLUCOSAMINE O-ACYLTRANSFERASE, MITOCHONDRIAL-RELATED"/>
    <property type="match status" value="1"/>
</dbReference>
<dbReference type="Pfam" id="PF00132">
    <property type="entry name" value="Hexapep"/>
    <property type="match status" value="2"/>
</dbReference>
<dbReference type="GO" id="GO:0016020">
    <property type="term" value="C:membrane"/>
    <property type="evidence" value="ECO:0007669"/>
    <property type="project" value="GOC"/>
</dbReference>
<dbReference type="InterPro" id="IPR001451">
    <property type="entry name" value="Hexapep"/>
</dbReference>
<dbReference type="AlphaFoldDB" id="A0A368BM15"/>
<dbReference type="GO" id="GO:0009245">
    <property type="term" value="P:lipid A biosynthetic process"/>
    <property type="evidence" value="ECO:0007669"/>
    <property type="project" value="UniProtKB-KW"/>
</dbReference>
<evidence type="ECO:0000313" key="7">
    <source>
        <dbReference type="EMBL" id="RCL37907.1"/>
    </source>
</evidence>
<dbReference type="EMBL" id="QOPD01000006">
    <property type="protein sequence ID" value="RCL37907.1"/>
    <property type="molecule type" value="Genomic_DNA"/>
</dbReference>
<keyword evidence="5 7" id="KW-0012">Acyltransferase</keyword>
<dbReference type="EC" id="2.3.1.129" evidence="7"/>
<dbReference type="NCBIfam" id="NF003657">
    <property type="entry name" value="PRK05289.1"/>
    <property type="match status" value="1"/>
</dbReference>
<reference evidence="7 8" key="1">
    <citation type="journal article" date="2018" name="Microbiome">
        <title>Fine metagenomic profile of the Mediterranean stratified and mixed water columns revealed by assembly and recruitment.</title>
        <authorList>
            <person name="Haro-Moreno J.M."/>
            <person name="Lopez-Perez M."/>
            <person name="De La Torre J.R."/>
            <person name="Picazo A."/>
            <person name="Camacho A."/>
            <person name="Rodriguez-Valera F."/>
        </authorList>
    </citation>
    <scope>NUCLEOTIDE SEQUENCE [LARGE SCALE GENOMIC DNA]</scope>
    <source>
        <strain evidence="7">MED-G83</strain>
    </source>
</reference>
<sequence>MNKIHPTAIVDPSCSLHESVEIGPYSVVGPDVELGPDCVLNAHVVIKGPSKFGSDNSFFSFCVIGEDTPDLKFKGEKATLEVGSNNTFREFSKVHRGTAADLGYTKIGNNNLVMPGVMIAHDCVLGEDNILVDNCALAGHVKIGDHVTLGGYTLVHQFCQLGSYSFTGMGSHVTMDVPAFIRVAGNPTKQAGVNSVGMERKAFSKEQIANIKKAYKIFYRENLRVEDAVERIKAECELDTHINLFLDSIHSSTRGILR</sequence>
<protein>
    <submittedName>
        <fullName evidence="7">Acyl-ACP--UDP-N-acetylglucosamine O-acyltransferase</fullName>
        <ecNumber evidence="7">2.3.1.129</ecNumber>
    </submittedName>
</protein>
<dbReference type="CDD" id="cd03351">
    <property type="entry name" value="LbH_UDP-GlcNAc_AT"/>
    <property type="match status" value="1"/>
</dbReference>
<dbReference type="Gene3D" id="2.160.10.10">
    <property type="entry name" value="Hexapeptide repeat proteins"/>
    <property type="match status" value="1"/>
</dbReference>
<organism evidence="7 8">
    <name type="scientific">SAR86 cluster bacterium</name>
    <dbReference type="NCBI Taxonomy" id="2030880"/>
    <lineage>
        <taxon>Bacteria</taxon>
        <taxon>Pseudomonadati</taxon>
        <taxon>Pseudomonadota</taxon>
        <taxon>Gammaproteobacteria</taxon>
        <taxon>SAR86 cluster</taxon>
    </lineage>
</organism>
<evidence type="ECO:0000256" key="5">
    <source>
        <dbReference type="ARBA" id="ARBA00023315"/>
    </source>
</evidence>
<keyword evidence="2" id="KW-0441">Lipid A biosynthesis</keyword>
<dbReference type="GO" id="GO:0008780">
    <property type="term" value="F:acyl-[acyl-carrier-protein]-UDP-N-acetylglucosamine O-acyltransferase activity"/>
    <property type="evidence" value="ECO:0007669"/>
    <property type="project" value="UniProtKB-EC"/>
</dbReference>
<feature type="domain" description="UDP N-acetylglucosamine O-acyltransferase C-terminal" evidence="6">
    <location>
        <begin position="176"/>
        <end position="256"/>
    </location>
</feature>
<dbReference type="PANTHER" id="PTHR43480">
    <property type="entry name" value="ACYL-[ACYL-CARRIER-PROTEIN]--UDP-N-ACETYLGLUCOSAMINE O-ACYLTRANSFERASE"/>
    <property type="match status" value="1"/>
</dbReference>
<dbReference type="InterPro" id="IPR011004">
    <property type="entry name" value="Trimer_LpxA-like_sf"/>
</dbReference>
<keyword evidence="4" id="KW-0443">Lipid metabolism</keyword>
<accession>A0A368BM15</accession>
<evidence type="ECO:0000256" key="1">
    <source>
        <dbReference type="ARBA" id="ARBA00022516"/>
    </source>
</evidence>
<comment type="caution">
    <text evidence="7">The sequence shown here is derived from an EMBL/GenBank/DDBJ whole genome shotgun (WGS) entry which is preliminary data.</text>
</comment>
<keyword evidence="1" id="KW-0444">Lipid biosynthesis</keyword>
<dbReference type="Pfam" id="PF13720">
    <property type="entry name" value="Acetyltransf_11"/>
    <property type="match status" value="1"/>
</dbReference>
<name>A0A368BM15_9GAMM</name>
<gene>
    <name evidence="7" type="ORF">DBW97_03725</name>
</gene>
<dbReference type="SUPFAM" id="SSF51161">
    <property type="entry name" value="Trimeric LpxA-like enzymes"/>
    <property type="match status" value="1"/>
</dbReference>
<dbReference type="NCBIfam" id="TIGR01852">
    <property type="entry name" value="lipid_A_lpxA"/>
    <property type="match status" value="1"/>
</dbReference>
<dbReference type="InterPro" id="IPR010137">
    <property type="entry name" value="Lipid_A_LpxA"/>
</dbReference>